<evidence type="ECO:0000313" key="1">
    <source>
        <dbReference type="EMBL" id="KOF75024.1"/>
    </source>
</evidence>
<dbReference type="AlphaFoldDB" id="A0A0L8GDT7"/>
<dbReference type="OrthoDB" id="10030815at2759"/>
<organism evidence="1">
    <name type="scientific">Octopus bimaculoides</name>
    <name type="common">California two-spotted octopus</name>
    <dbReference type="NCBI Taxonomy" id="37653"/>
    <lineage>
        <taxon>Eukaryota</taxon>
        <taxon>Metazoa</taxon>
        <taxon>Spiralia</taxon>
        <taxon>Lophotrochozoa</taxon>
        <taxon>Mollusca</taxon>
        <taxon>Cephalopoda</taxon>
        <taxon>Coleoidea</taxon>
        <taxon>Octopodiformes</taxon>
        <taxon>Octopoda</taxon>
        <taxon>Incirrata</taxon>
        <taxon>Octopodidae</taxon>
        <taxon>Octopus</taxon>
    </lineage>
</organism>
<sequence>MDKTPKRDLKILMEDLNAKVGTDNKVREWFMDRRGIGEKNENGKLFTEFCSFNDLIIGGTVFPHKKIYKTWISPNGKTEKQVDHITIDRKWRRSLHDIRVERGADTALDHHLVVAVLRTKLKAYNNRAGRPSHRYNVCSRKEKEIAKRFKVELRNKFSALSQLAEETIE</sequence>
<name>A0A0L8GDT7_OCTBM</name>
<dbReference type="SUPFAM" id="SSF56219">
    <property type="entry name" value="DNase I-like"/>
    <property type="match status" value="1"/>
</dbReference>
<dbReference type="STRING" id="37653.A0A0L8GDT7"/>
<dbReference type="InterPro" id="IPR036691">
    <property type="entry name" value="Endo/exonu/phosph_ase_sf"/>
</dbReference>
<protein>
    <recommendedName>
        <fullName evidence="2">Endonuclease/exonuclease/phosphatase domain-containing protein</fullName>
    </recommendedName>
</protein>
<dbReference type="Gene3D" id="3.60.10.10">
    <property type="entry name" value="Endonuclease/exonuclease/phosphatase"/>
    <property type="match status" value="1"/>
</dbReference>
<dbReference type="EMBL" id="KQ422362">
    <property type="protein sequence ID" value="KOF75024.1"/>
    <property type="molecule type" value="Genomic_DNA"/>
</dbReference>
<reference evidence="1" key="1">
    <citation type="submission" date="2015-07" db="EMBL/GenBank/DDBJ databases">
        <title>MeaNS - Measles Nucleotide Surveillance Program.</title>
        <authorList>
            <person name="Tran T."/>
            <person name="Druce J."/>
        </authorList>
    </citation>
    <scope>NUCLEOTIDE SEQUENCE</scope>
    <source>
        <strain evidence="1">UCB-OBI-ISO-001</strain>
        <tissue evidence="1">Gonad</tissue>
    </source>
</reference>
<proteinExistence type="predicted"/>
<accession>A0A0L8GDT7</accession>
<gene>
    <name evidence="1" type="ORF">OCBIM_22035344mg</name>
</gene>
<evidence type="ECO:0008006" key="2">
    <source>
        <dbReference type="Google" id="ProtNLM"/>
    </source>
</evidence>